<evidence type="ECO:0000313" key="2">
    <source>
        <dbReference type="Proteomes" id="UP000073492"/>
    </source>
</evidence>
<name>A0A139IHR7_9PEZI</name>
<organism evidence="1 2">
    <name type="scientific">Pseudocercospora musae</name>
    <dbReference type="NCBI Taxonomy" id="113226"/>
    <lineage>
        <taxon>Eukaryota</taxon>
        <taxon>Fungi</taxon>
        <taxon>Dikarya</taxon>
        <taxon>Ascomycota</taxon>
        <taxon>Pezizomycotina</taxon>
        <taxon>Dothideomycetes</taxon>
        <taxon>Dothideomycetidae</taxon>
        <taxon>Mycosphaerellales</taxon>
        <taxon>Mycosphaerellaceae</taxon>
        <taxon>Pseudocercospora</taxon>
    </lineage>
</organism>
<protein>
    <submittedName>
        <fullName evidence="1">Uncharacterized protein</fullName>
    </submittedName>
</protein>
<evidence type="ECO:0000313" key="1">
    <source>
        <dbReference type="EMBL" id="KXT14135.1"/>
    </source>
</evidence>
<gene>
    <name evidence="1" type="ORF">AC579_82</name>
</gene>
<keyword evidence="2" id="KW-1185">Reference proteome</keyword>
<proteinExistence type="predicted"/>
<reference evidence="1 2" key="1">
    <citation type="submission" date="2015-07" db="EMBL/GenBank/DDBJ databases">
        <title>Comparative genomics of the Sigatoka disease complex on banana suggests a link between parallel evolutionary changes in Pseudocercospora fijiensis and Pseudocercospora eumusae and increased virulence on the banana host.</title>
        <authorList>
            <person name="Chang T.-C."/>
            <person name="Salvucci A."/>
            <person name="Crous P.W."/>
            <person name="Stergiopoulos I."/>
        </authorList>
    </citation>
    <scope>NUCLEOTIDE SEQUENCE [LARGE SCALE GENOMIC DNA]</scope>
    <source>
        <strain evidence="1 2">CBS 116634</strain>
    </source>
</reference>
<comment type="caution">
    <text evidence="1">The sequence shown here is derived from an EMBL/GenBank/DDBJ whole genome shotgun (WGS) entry which is preliminary data.</text>
</comment>
<sequence length="74" mass="8410">MAFKIRRPRLVTRAPPIHRNSCSIVSDVPNFNSPQDSQAYDGGTKLVEDCYLGSATRSAYMSFHRSQPLLKRLR</sequence>
<accession>A0A139IHR7</accession>
<dbReference type="AlphaFoldDB" id="A0A139IHR7"/>
<dbReference type="Proteomes" id="UP000073492">
    <property type="component" value="Unassembled WGS sequence"/>
</dbReference>
<dbReference type="EMBL" id="LFZO01000093">
    <property type="protein sequence ID" value="KXT14135.1"/>
    <property type="molecule type" value="Genomic_DNA"/>
</dbReference>